<dbReference type="Pfam" id="PF03466">
    <property type="entry name" value="LysR_substrate"/>
    <property type="match status" value="1"/>
</dbReference>
<evidence type="ECO:0000313" key="8">
    <source>
        <dbReference type="Proteomes" id="UP001304298"/>
    </source>
</evidence>
<dbReference type="Proteomes" id="UP001304298">
    <property type="component" value="Unassembled WGS sequence"/>
</dbReference>
<sequence length="182" mass="19196">MSRRPRPHPARRLGGRRDAARPAGRRAGHPHPAADPGRRPRPDGPVLRVAGPARARAHRLAGKESVTADDIAAEPLVGCTGMGAAWTSFWRLEPRADSAPAPVGPTLAETYADKLEAIAEGTAIAVVPAGDRRHTLREDLVAVPLEDAEPCQVVAVTRTADADPLVQEFLRSAVHSAAASSM</sequence>
<reference evidence="7 8" key="1">
    <citation type="submission" date="2023-12" db="EMBL/GenBank/DDBJ databases">
        <title>Amycolatopsis sp. V23-08.</title>
        <authorList>
            <person name="Somphong A."/>
        </authorList>
    </citation>
    <scope>NUCLEOTIDE SEQUENCE [LARGE SCALE GENOMIC DNA]</scope>
    <source>
        <strain evidence="7 8">V23-08</strain>
    </source>
</reference>
<protein>
    <submittedName>
        <fullName evidence="7">LysR substrate-binding domain-containing protein</fullName>
    </submittedName>
</protein>
<feature type="compositionally biased region" description="Basic residues" evidence="5">
    <location>
        <begin position="1"/>
        <end position="14"/>
    </location>
</feature>
<accession>A0ABU5RF92</accession>
<proteinExistence type="inferred from homology"/>
<keyword evidence="3" id="KW-0238">DNA-binding</keyword>
<keyword evidence="8" id="KW-1185">Reference proteome</keyword>
<gene>
    <name evidence="7" type="ORF">VA596_35805</name>
</gene>
<evidence type="ECO:0000313" key="7">
    <source>
        <dbReference type="EMBL" id="MEA5364946.1"/>
    </source>
</evidence>
<dbReference type="EMBL" id="JAYFSI010000010">
    <property type="protein sequence ID" value="MEA5364946.1"/>
    <property type="molecule type" value="Genomic_DNA"/>
</dbReference>
<dbReference type="RefSeq" id="WP_323333100.1">
    <property type="nucleotide sequence ID" value="NZ_JAYFSI010000010.1"/>
</dbReference>
<evidence type="ECO:0000259" key="6">
    <source>
        <dbReference type="Pfam" id="PF03466"/>
    </source>
</evidence>
<feature type="domain" description="LysR substrate-binding" evidence="6">
    <location>
        <begin position="55"/>
        <end position="173"/>
    </location>
</feature>
<dbReference type="PANTHER" id="PTHR30346">
    <property type="entry name" value="TRANSCRIPTIONAL DUAL REGULATOR HCAR-RELATED"/>
    <property type="match status" value="1"/>
</dbReference>
<name>A0ABU5RF92_9PSEU</name>
<feature type="region of interest" description="Disordered" evidence="5">
    <location>
        <begin position="1"/>
        <end position="48"/>
    </location>
</feature>
<dbReference type="PANTHER" id="PTHR30346:SF0">
    <property type="entry name" value="HCA OPERON TRANSCRIPTIONAL ACTIVATOR HCAR"/>
    <property type="match status" value="1"/>
</dbReference>
<dbReference type="SUPFAM" id="SSF53850">
    <property type="entry name" value="Periplasmic binding protein-like II"/>
    <property type="match status" value="1"/>
</dbReference>
<keyword evidence="4" id="KW-0804">Transcription</keyword>
<evidence type="ECO:0000256" key="3">
    <source>
        <dbReference type="ARBA" id="ARBA00023125"/>
    </source>
</evidence>
<dbReference type="InterPro" id="IPR005119">
    <property type="entry name" value="LysR_subst-bd"/>
</dbReference>
<comment type="similarity">
    <text evidence="1">Belongs to the LysR transcriptional regulatory family.</text>
</comment>
<evidence type="ECO:0000256" key="1">
    <source>
        <dbReference type="ARBA" id="ARBA00009437"/>
    </source>
</evidence>
<dbReference type="Gene3D" id="3.40.190.10">
    <property type="entry name" value="Periplasmic binding protein-like II"/>
    <property type="match status" value="1"/>
</dbReference>
<evidence type="ECO:0000256" key="5">
    <source>
        <dbReference type="SAM" id="MobiDB-lite"/>
    </source>
</evidence>
<evidence type="ECO:0000256" key="4">
    <source>
        <dbReference type="ARBA" id="ARBA00023163"/>
    </source>
</evidence>
<keyword evidence="2" id="KW-0805">Transcription regulation</keyword>
<comment type="caution">
    <text evidence="7">The sequence shown here is derived from an EMBL/GenBank/DDBJ whole genome shotgun (WGS) entry which is preliminary data.</text>
</comment>
<evidence type="ECO:0000256" key="2">
    <source>
        <dbReference type="ARBA" id="ARBA00023015"/>
    </source>
</evidence>
<organism evidence="7 8">
    <name type="scientific">Amycolatopsis heterodermiae</name>
    <dbReference type="NCBI Taxonomy" id="3110235"/>
    <lineage>
        <taxon>Bacteria</taxon>
        <taxon>Bacillati</taxon>
        <taxon>Actinomycetota</taxon>
        <taxon>Actinomycetes</taxon>
        <taxon>Pseudonocardiales</taxon>
        <taxon>Pseudonocardiaceae</taxon>
        <taxon>Amycolatopsis</taxon>
    </lineage>
</organism>